<dbReference type="AlphaFoldDB" id="M6CYC8"/>
<dbReference type="Proteomes" id="UP000011988">
    <property type="component" value="Unassembled WGS sequence"/>
</dbReference>
<sequence>MNQDLIFQQIGQLSQIARNKGRSESEAASDAYNFVRGLLFRANELFKKYPTSNKDLLFHQMSTQGLTLFHTNDNQEEILDLVSKSVSSYADMSRSLAEEFSK</sequence>
<gene>
    <name evidence="1" type="ORF">LEP1GSC194_3531</name>
</gene>
<dbReference type="OrthoDB" id="346068at2"/>
<name>M6CYC8_9LEPT</name>
<accession>M6CYC8</accession>
<evidence type="ECO:0000313" key="1">
    <source>
        <dbReference type="EMBL" id="EMJ95486.1"/>
    </source>
</evidence>
<dbReference type="EMBL" id="ANIK01000035">
    <property type="protein sequence ID" value="EMJ95486.1"/>
    <property type="molecule type" value="Genomic_DNA"/>
</dbReference>
<protein>
    <submittedName>
        <fullName evidence="1">Uncharacterized protein</fullName>
    </submittedName>
</protein>
<dbReference type="PATRIC" id="fig|1218565.3.peg.1876"/>
<dbReference type="RefSeq" id="WP_020773316.1">
    <property type="nucleotide sequence ID" value="NZ_ANIK01000035.1"/>
</dbReference>
<proteinExistence type="predicted"/>
<reference evidence="1 2" key="1">
    <citation type="submission" date="2013-01" db="EMBL/GenBank/DDBJ databases">
        <authorList>
            <person name="Harkins D.M."/>
            <person name="Durkin A.S."/>
            <person name="Brinkac L.M."/>
            <person name="Haft D.H."/>
            <person name="Selengut J.D."/>
            <person name="Sanka R."/>
            <person name="DePew J."/>
            <person name="Purushe J."/>
            <person name="Galloway R.L."/>
            <person name="Vinetz J.M."/>
            <person name="Sutton G.G."/>
            <person name="Nierman W.C."/>
            <person name="Fouts D.E."/>
        </authorList>
    </citation>
    <scope>NUCLEOTIDE SEQUENCE [LARGE SCALE GENOMIC DNA]</scope>
    <source>
        <strain evidence="1 2">79601</strain>
    </source>
</reference>
<comment type="caution">
    <text evidence="1">The sequence shown here is derived from an EMBL/GenBank/DDBJ whole genome shotgun (WGS) entry which is preliminary data.</text>
</comment>
<organism evidence="1 2">
    <name type="scientific">Leptospira alstonii serovar Sichuan str. 79601</name>
    <dbReference type="NCBI Taxonomy" id="1218565"/>
    <lineage>
        <taxon>Bacteria</taxon>
        <taxon>Pseudomonadati</taxon>
        <taxon>Spirochaetota</taxon>
        <taxon>Spirochaetia</taxon>
        <taxon>Leptospirales</taxon>
        <taxon>Leptospiraceae</taxon>
        <taxon>Leptospira</taxon>
    </lineage>
</organism>
<evidence type="ECO:0000313" key="2">
    <source>
        <dbReference type="Proteomes" id="UP000011988"/>
    </source>
</evidence>